<proteinExistence type="predicted"/>
<accession>A0A6J5SE83</accession>
<evidence type="ECO:0000313" key="2">
    <source>
        <dbReference type="EMBL" id="CAB4165090.1"/>
    </source>
</evidence>
<dbReference type="EMBL" id="LR797383">
    <property type="protein sequence ID" value="CAB4212496.1"/>
    <property type="molecule type" value="Genomic_DNA"/>
</dbReference>
<dbReference type="EMBL" id="LR796946">
    <property type="protein sequence ID" value="CAB4177199.1"/>
    <property type="molecule type" value="Genomic_DNA"/>
</dbReference>
<dbReference type="EMBL" id="LR797472">
    <property type="protein sequence ID" value="CAB4218456.1"/>
    <property type="molecule type" value="Genomic_DNA"/>
</dbReference>
<evidence type="ECO:0000313" key="4">
    <source>
        <dbReference type="EMBL" id="CAB4177199.1"/>
    </source>
</evidence>
<dbReference type="EMBL" id="LR797109">
    <property type="protein sequence ID" value="CAB4187702.1"/>
    <property type="molecule type" value="Genomic_DNA"/>
</dbReference>
<dbReference type="EMBL" id="LR797039">
    <property type="protein sequence ID" value="CAB4183232.1"/>
    <property type="molecule type" value="Genomic_DNA"/>
</dbReference>
<feature type="region of interest" description="Disordered" evidence="1">
    <location>
        <begin position="70"/>
        <end position="89"/>
    </location>
</feature>
<sequence length="89" mass="9796">MAYRRVALIGCVTSHQTPRMRVMQDFADIVVDSLGEGDTAHLHLDDSIIELTVGRTPFPSTTSEHFSIRKAAGSNPRPTTVEITRHAAH</sequence>
<evidence type="ECO:0000313" key="6">
    <source>
        <dbReference type="EMBL" id="CAB4187702.1"/>
    </source>
</evidence>
<evidence type="ECO:0000313" key="9">
    <source>
        <dbReference type="EMBL" id="CAB4218456.1"/>
    </source>
</evidence>
<name>A0A6J5SE83_9CAUD</name>
<dbReference type="EMBL" id="LR798452">
    <property type="protein sequence ID" value="CAB5238489.1"/>
    <property type="molecule type" value="Genomic_DNA"/>
</dbReference>
<evidence type="ECO:0000256" key="1">
    <source>
        <dbReference type="SAM" id="MobiDB-lite"/>
    </source>
</evidence>
<evidence type="ECO:0000313" key="7">
    <source>
        <dbReference type="EMBL" id="CAB4198966.1"/>
    </source>
</evidence>
<evidence type="ECO:0000313" key="3">
    <source>
        <dbReference type="EMBL" id="CAB4171351.1"/>
    </source>
</evidence>
<reference evidence="8" key="1">
    <citation type="submission" date="2020-05" db="EMBL/GenBank/DDBJ databases">
        <authorList>
            <person name="Chiriac C."/>
            <person name="Salcher M."/>
            <person name="Ghai R."/>
            <person name="Kavagutti S V."/>
        </authorList>
    </citation>
    <scope>NUCLEOTIDE SEQUENCE</scope>
</reference>
<organism evidence="8">
    <name type="scientific">uncultured Caudovirales phage</name>
    <dbReference type="NCBI Taxonomy" id="2100421"/>
    <lineage>
        <taxon>Viruses</taxon>
        <taxon>Duplodnaviria</taxon>
        <taxon>Heunggongvirae</taxon>
        <taxon>Uroviricota</taxon>
        <taxon>Caudoviricetes</taxon>
        <taxon>Peduoviridae</taxon>
        <taxon>Maltschvirus</taxon>
        <taxon>Maltschvirus maltsch</taxon>
    </lineage>
</organism>
<evidence type="ECO:0000313" key="10">
    <source>
        <dbReference type="EMBL" id="CAB5238489.1"/>
    </source>
</evidence>
<protein>
    <submittedName>
        <fullName evidence="8">Uncharacterized protein</fullName>
    </submittedName>
</protein>
<dbReference type="EMBL" id="LR796772">
    <property type="protein sequence ID" value="CAB4165090.1"/>
    <property type="molecule type" value="Genomic_DNA"/>
</dbReference>
<gene>
    <name evidence="4" type="ORF">UFOVP1000_16</name>
    <name evidence="5" type="ORF">UFOVP1092_44</name>
    <name evidence="6" type="ORF">UFOVP1152_48</name>
    <name evidence="7" type="ORF">UFOVP1337_7</name>
    <name evidence="8" type="ORF">UFOVP1446_16</name>
    <name evidence="10" type="ORF">UFOVP1537_52</name>
    <name evidence="9" type="ORF">UFOVP1598_30</name>
    <name evidence="2" type="ORF">UFOVP825_17</name>
    <name evidence="3" type="ORF">UFOVP915_52</name>
</gene>
<dbReference type="EMBL" id="LR797286">
    <property type="protein sequence ID" value="CAB4198966.1"/>
    <property type="molecule type" value="Genomic_DNA"/>
</dbReference>
<evidence type="ECO:0000313" key="5">
    <source>
        <dbReference type="EMBL" id="CAB4183232.1"/>
    </source>
</evidence>
<evidence type="ECO:0000313" key="8">
    <source>
        <dbReference type="EMBL" id="CAB4212496.1"/>
    </source>
</evidence>
<dbReference type="EMBL" id="LR796865">
    <property type="protein sequence ID" value="CAB4171351.1"/>
    <property type="molecule type" value="Genomic_DNA"/>
</dbReference>